<feature type="transmembrane region" description="Helical" evidence="1">
    <location>
        <begin position="51"/>
        <end position="72"/>
    </location>
</feature>
<keyword evidence="3" id="KW-1185">Reference proteome</keyword>
<protein>
    <submittedName>
        <fullName evidence="2">Esterase</fullName>
    </submittedName>
</protein>
<gene>
    <name evidence="2" type="ORF">GCM10007377_07440</name>
</gene>
<dbReference type="EMBL" id="BMDH01000001">
    <property type="protein sequence ID" value="GGI13734.1"/>
    <property type="molecule type" value="Genomic_DNA"/>
</dbReference>
<dbReference type="GO" id="GO:0016747">
    <property type="term" value="F:acyltransferase activity, transferring groups other than amino-acyl groups"/>
    <property type="evidence" value="ECO:0007669"/>
    <property type="project" value="TreeGrafter"/>
</dbReference>
<comment type="caution">
    <text evidence="2">The sequence shown here is derived from an EMBL/GenBank/DDBJ whole genome shotgun (WGS) entry which is preliminary data.</text>
</comment>
<dbReference type="InterPro" id="IPR000801">
    <property type="entry name" value="Esterase-like"/>
</dbReference>
<dbReference type="Pfam" id="PF00756">
    <property type="entry name" value="Esterase"/>
    <property type="match status" value="1"/>
</dbReference>
<evidence type="ECO:0000313" key="2">
    <source>
        <dbReference type="EMBL" id="GGI13734.1"/>
    </source>
</evidence>
<reference evidence="2" key="2">
    <citation type="submission" date="2020-09" db="EMBL/GenBank/DDBJ databases">
        <authorList>
            <person name="Sun Q."/>
            <person name="Sedlacek I."/>
        </authorList>
    </citation>
    <scope>NUCLEOTIDE SEQUENCE</scope>
    <source>
        <strain evidence="2">CCM 8606</strain>
    </source>
</reference>
<dbReference type="InterPro" id="IPR029058">
    <property type="entry name" value="AB_hydrolase_fold"/>
</dbReference>
<evidence type="ECO:0000256" key="1">
    <source>
        <dbReference type="SAM" id="Phobius"/>
    </source>
</evidence>
<feature type="transmembrane region" description="Helical" evidence="1">
    <location>
        <begin position="78"/>
        <end position="106"/>
    </location>
</feature>
<dbReference type="PANTHER" id="PTHR48098:SF1">
    <property type="entry name" value="DIACYLGLYCEROL ACYLTRANSFERASE_MYCOLYLTRANSFERASE AG85A"/>
    <property type="match status" value="1"/>
</dbReference>
<keyword evidence="1" id="KW-1133">Transmembrane helix</keyword>
<accession>A0A8J3AJ53</accession>
<proteinExistence type="predicted"/>
<dbReference type="InterPro" id="IPR050583">
    <property type="entry name" value="Mycobacterial_A85_antigen"/>
</dbReference>
<sequence>MTKVLLGLTLIGIVLLVILSIIRPQGTNANSRLRSNANTSSKPSSPRLRTIRWVCIGAITGLVAGFGITWLLDHYLVFGVMLGMDVIIAAAWSVMLVGAAIALSIITHSWRKVLAIVTTVLAVCSTATQINEVYGEYPTLGSVVDITSFEPLDLSRIGKATQSAQQWREHPTQAPKQGMVGSVNIPATASGFKARTAVVYVPPAGLVPQPVRLPVLIMMAGQPGSPDRAFLAGQLPQIANQYAQQHHGLAPVIVAPDQLGSALHNTLCVNSTKYGNVETYITKDVTDWIVNHLPVSKEPQHWAIAGFSQGATCAVQFGLRYPERYGHIIASSSELGPHNGNETRMIRDFFNGNAAAYRAHVPLDILHEHIHDQVFAHSTLIMGAGTLDSKSISNAKTITQAARLAGMDATTIIVPNTGHDWHTVQATLRTALPTVCAQMGLDFPIPTLKDTAATTGVRVVEQK</sequence>
<dbReference type="Proteomes" id="UP000619536">
    <property type="component" value="Unassembled WGS sequence"/>
</dbReference>
<dbReference type="Gene3D" id="3.40.50.1820">
    <property type="entry name" value="alpha/beta hydrolase"/>
    <property type="match status" value="1"/>
</dbReference>
<reference evidence="2" key="1">
    <citation type="journal article" date="2014" name="Int. J. Syst. Evol. Microbiol.">
        <title>Complete genome sequence of Corynebacterium casei LMG S-19264T (=DSM 44701T), isolated from a smear-ripened cheese.</title>
        <authorList>
            <consortium name="US DOE Joint Genome Institute (JGI-PGF)"/>
            <person name="Walter F."/>
            <person name="Albersmeier A."/>
            <person name="Kalinowski J."/>
            <person name="Ruckert C."/>
        </authorList>
    </citation>
    <scope>NUCLEOTIDE SEQUENCE</scope>
    <source>
        <strain evidence="2">CCM 8606</strain>
    </source>
</reference>
<evidence type="ECO:0000313" key="3">
    <source>
        <dbReference type="Proteomes" id="UP000619536"/>
    </source>
</evidence>
<dbReference type="PANTHER" id="PTHR48098">
    <property type="entry name" value="ENTEROCHELIN ESTERASE-RELATED"/>
    <property type="match status" value="1"/>
</dbReference>
<dbReference type="AlphaFoldDB" id="A0A8J3AJ53"/>
<keyword evidence="1" id="KW-0812">Transmembrane</keyword>
<organism evidence="2 3">
    <name type="scientific">Galliscardovia ingluviei</name>
    <dbReference type="NCBI Taxonomy" id="1769422"/>
    <lineage>
        <taxon>Bacteria</taxon>
        <taxon>Bacillati</taxon>
        <taxon>Actinomycetota</taxon>
        <taxon>Actinomycetes</taxon>
        <taxon>Bifidobacteriales</taxon>
        <taxon>Bifidobacteriaceae</taxon>
        <taxon>Galliscardovia</taxon>
    </lineage>
</organism>
<dbReference type="SUPFAM" id="SSF53474">
    <property type="entry name" value="alpha/beta-Hydrolases"/>
    <property type="match status" value="1"/>
</dbReference>
<name>A0A8J3AJ53_9BIFI</name>
<feature type="transmembrane region" description="Helical" evidence="1">
    <location>
        <begin position="113"/>
        <end position="130"/>
    </location>
</feature>
<keyword evidence="1" id="KW-0472">Membrane</keyword>
<feature type="transmembrane region" description="Helical" evidence="1">
    <location>
        <begin position="6"/>
        <end position="22"/>
    </location>
</feature>